<dbReference type="SMART" id="SM00955">
    <property type="entry name" value="RNB"/>
    <property type="match status" value="1"/>
</dbReference>
<keyword evidence="5" id="KW-1185">Reference proteome</keyword>
<feature type="domain" description="RNB" evidence="3">
    <location>
        <begin position="720"/>
        <end position="1069"/>
    </location>
</feature>
<evidence type="ECO:0000313" key="5">
    <source>
        <dbReference type="Proteomes" id="UP000075885"/>
    </source>
</evidence>
<dbReference type="Pfam" id="PF17849">
    <property type="entry name" value="OB_Dis3"/>
    <property type="match status" value="1"/>
</dbReference>
<dbReference type="Pfam" id="PF00773">
    <property type="entry name" value="RNB"/>
    <property type="match status" value="1"/>
</dbReference>
<name>A0A182PQJ8_9DIPT</name>
<dbReference type="Proteomes" id="UP000075885">
    <property type="component" value="Unassembled WGS sequence"/>
</dbReference>
<dbReference type="AlphaFoldDB" id="A0A182PQJ8"/>
<dbReference type="VEuPathDB" id="VectorBase:AEPI009229"/>
<dbReference type="InterPro" id="IPR022966">
    <property type="entry name" value="RNase_II/R_CS"/>
</dbReference>
<evidence type="ECO:0000259" key="3">
    <source>
        <dbReference type="SMART" id="SM00955"/>
    </source>
</evidence>
<dbReference type="PROSITE" id="PS01175">
    <property type="entry name" value="RIBONUCLEASE_II"/>
    <property type="match status" value="1"/>
</dbReference>
<dbReference type="SUPFAM" id="SSF50249">
    <property type="entry name" value="Nucleic acid-binding proteins"/>
    <property type="match status" value="2"/>
</dbReference>
<dbReference type="PANTHER" id="PTHR23355">
    <property type="entry name" value="RIBONUCLEASE"/>
    <property type="match status" value="1"/>
</dbReference>
<evidence type="ECO:0000256" key="1">
    <source>
        <dbReference type="RuleBase" id="RU003901"/>
    </source>
</evidence>
<dbReference type="GO" id="GO:0003723">
    <property type="term" value="F:RNA binding"/>
    <property type="evidence" value="ECO:0007669"/>
    <property type="project" value="InterPro"/>
</dbReference>
<feature type="compositionally biased region" description="Polar residues" evidence="2">
    <location>
        <begin position="233"/>
        <end position="246"/>
    </location>
</feature>
<proteinExistence type="inferred from homology"/>
<sequence>MSDEEFFREIRESIIDHTSKMLENAGSSSGRKGSAKDNNKHTTSIGQVKGENAVKVNGEPPTQEGAKGGQSTVNQSKVQNDPLSAQASVSKATRDSENASSSSHPPQTGEKKVNTESGKKKEIKWKVEEMSADSPAQEAASTDKAVMELVTLQLEPGLERKKPPVAPNNATTTGEAESDDDDETPPPLGMPETKTDKPPRDRKNKKEAKRKLKEAAKQQESKKKKHPKEGNKDQLSQLTKQIQQIVGQIEDLKKSSKNGNVAVAGPSKHSSKEKPEKVRPEKNVKATRSGSETSCTKETKRKDKPLPVPGTSKDSEFKNEVSNGSVELPPEHKLLVQLFMLSSNQRRKFIEQQGVELGLLCHHPHKKHVVLVNKDIQHLAEGLATQARQFLVESREPAPTAAPKEHREKSGHGAVANTSSSGRSKRRGTYEEQVTFLLNNGTKCPEEDYDPRLILLDIRDKAKEIVQDRLDTFVQGLVERNVGYLLEGFLRINARNNMQSFVDDATRTGNVYIDSILLRRCAMEGDRVRVFVMNEAATDESDHSGAEADESAEEIAINARKSAQNNAGFVVAILEKRHNRQCVGKFLPAAPGKKHYRMFAPRDMRIPTVRVFKQDWPNALIDSKFAKLKDDAEEEEDRKVPQTADVDVTEVLYQAEIIEWQDEVPIGTILKSIGKCGVLEVENESILVEHNLDVTPYGDEILAQLPAVPYIIPQEELARRVDLREECIFTIDPATARDLDDALSCKPLDNGNYQIGVHISDVTYFLREGSPLDELVKLRATSIYMVDTVYHMLPKQLCNTCSLLPGEDKLAFSVFWEMQPDGTVLSTRFERTVINSCSQLSYEHAQLMLDNPNCEVEEDQFPEILHGYNAKQLCKIVNTLQSIAVQLRQRRMDDGCLKINQPKLTFRLDPATGLPIEYGVYKVRTSNEMIEDFMLLANTSVANAIYEKLPNISLLRAHSPPAENMMKNLVRTLSLHGHALSYTSPKDIRECMETMITSAENPDATKSVLSVLLAKPMIRAQYYCSAYATTPEHFMHYALAIPMYTHFTSPIRRYADCLVHRALAAIIGVDVMPKRSPEELQCLAMICNEKKYNAKCAGEASSLLYFRHWLTAVGEYETDAAVMSYAAHFIEVVLIHSGIVLKAAIKKLSSVSTVVYKPTEPIASCVLVPNDTTIPPLELTIFTKVRVTIKVVKDAITVCSILPITTQQKRTVTVEPIAEKTVNDLSEDMKSARIY</sequence>
<organism evidence="4 5">
    <name type="scientific">Anopheles epiroticus</name>
    <dbReference type="NCBI Taxonomy" id="199890"/>
    <lineage>
        <taxon>Eukaryota</taxon>
        <taxon>Metazoa</taxon>
        <taxon>Ecdysozoa</taxon>
        <taxon>Arthropoda</taxon>
        <taxon>Hexapoda</taxon>
        <taxon>Insecta</taxon>
        <taxon>Pterygota</taxon>
        <taxon>Neoptera</taxon>
        <taxon>Endopterygota</taxon>
        <taxon>Diptera</taxon>
        <taxon>Nematocera</taxon>
        <taxon>Culicoidea</taxon>
        <taxon>Culicidae</taxon>
        <taxon>Anophelinae</taxon>
        <taxon>Anopheles</taxon>
    </lineage>
</organism>
<evidence type="ECO:0000313" key="4">
    <source>
        <dbReference type="EnsemblMetazoa" id="AEPI009229-PA"/>
    </source>
</evidence>
<accession>A0A182PQJ8</accession>
<reference evidence="4" key="2">
    <citation type="submission" date="2020-05" db="UniProtKB">
        <authorList>
            <consortium name="EnsemblMetazoa"/>
        </authorList>
    </citation>
    <scope>IDENTIFICATION</scope>
    <source>
        <strain evidence="4">Epiroticus2</strain>
    </source>
</reference>
<dbReference type="EnsemblMetazoa" id="AEPI009229-RA">
    <property type="protein sequence ID" value="AEPI009229-PA"/>
    <property type="gene ID" value="AEPI009229"/>
</dbReference>
<dbReference type="InterPro" id="IPR041505">
    <property type="entry name" value="Dis3_CSD2"/>
</dbReference>
<dbReference type="PANTHER" id="PTHR23355:SF9">
    <property type="entry name" value="DIS3-LIKE EXONUCLEASE 2"/>
    <property type="match status" value="1"/>
</dbReference>
<feature type="region of interest" description="Disordered" evidence="2">
    <location>
        <begin position="18"/>
        <end position="326"/>
    </location>
</feature>
<dbReference type="GO" id="GO:0000175">
    <property type="term" value="F:3'-5'-RNA exonuclease activity"/>
    <property type="evidence" value="ECO:0007669"/>
    <property type="project" value="TreeGrafter"/>
</dbReference>
<comment type="similarity">
    <text evidence="1">Belongs to the RNR ribonuclease family.</text>
</comment>
<feature type="compositionally biased region" description="Basic residues" evidence="2">
    <location>
        <begin position="202"/>
        <end position="212"/>
    </location>
</feature>
<reference evidence="5" key="1">
    <citation type="submission" date="2013-03" db="EMBL/GenBank/DDBJ databases">
        <title>The Genome Sequence of Anopheles epiroticus epiroticus2.</title>
        <authorList>
            <consortium name="The Broad Institute Genomics Platform"/>
            <person name="Neafsey D.E."/>
            <person name="Howell P."/>
            <person name="Walker B."/>
            <person name="Young S.K."/>
            <person name="Zeng Q."/>
            <person name="Gargeya S."/>
            <person name="Fitzgerald M."/>
            <person name="Haas B."/>
            <person name="Abouelleil A."/>
            <person name="Allen A.W."/>
            <person name="Alvarado L."/>
            <person name="Arachchi H.M."/>
            <person name="Berlin A.M."/>
            <person name="Chapman S.B."/>
            <person name="Gainer-Dewar J."/>
            <person name="Goldberg J."/>
            <person name="Griggs A."/>
            <person name="Gujja S."/>
            <person name="Hansen M."/>
            <person name="Howarth C."/>
            <person name="Imamovic A."/>
            <person name="Ireland A."/>
            <person name="Larimer J."/>
            <person name="McCowan C."/>
            <person name="Murphy C."/>
            <person name="Pearson M."/>
            <person name="Poon T.W."/>
            <person name="Priest M."/>
            <person name="Roberts A."/>
            <person name="Saif S."/>
            <person name="Shea T."/>
            <person name="Sisk P."/>
            <person name="Sykes S."/>
            <person name="Wortman J."/>
            <person name="Nusbaum C."/>
            <person name="Birren B."/>
        </authorList>
    </citation>
    <scope>NUCLEOTIDE SEQUENCE [LARGE SCALE GENOMIC DNA]</scope>
    <source>
        <strain evidence="5">Epiroticus2</strain>
    </source>
</reference>
<dbReference type="GO" id="GO:0000932">
    <property type="term" value="C:P-body"/>
    <property type="evidence" value="ECO:0007669"/>
    <property type="project" value="TreeGrafter"/>
</dbReference>
<dbReference type="InterPro" id="IPR012340">
    <property type="entry name" value="NA-bd_OB-fold"/>
</dbReference>
<evidence type="ECO:0000256" key="2">
    <source>
        <dbReference type="SAM" id="MobiDB-lite"/>
    </source>
</evidence>
<feature type="compositionally biased region" description="Basic and acidic residues" evidence="2">
    <location>
        <begin position="270"/>
        <end position="284"/>
    </location>
</feature>
<dbReference type="STRING" id="199890.A0A182PQJ8"/>
<dbReference type="InterPro" id="IPR001900">
    <property type="entry name" value="RNase_II/R"/>
</dbReference>
<dbReference type="Gene3D" id="2.40.50.700">
    <property type="match status" value="1"/>
</dbReference>
<dbReference type="GO" id="GO:0006402">
    <property type="term" value="P:mRNA catabolic process"/>
    <property type="evidence" value="ECO:0007669"/>
    <property type="project" value="TreeGrafter"/>
</dbReference>
<protein>
    <submittedName>
        <fullName evidence="4">DIS3-like exonuclease 2</fullName>
    </submittedName>
</protein>
<dbReference type="GO" id="GO:0010587">
    <property type="term" value="P:miRNA catabolic process"/>
    <property type="evidence" value="ECO:0007669"/>
    <property type="project" value="TreeGrafter"/>
</dbReference>
<feature type="region of interest" description="Disordered" evidence="2">
    <location>
        <begin position="396"/>
        <end position="428"/>
    </location>
</feature>
<dbReference type="InterPro" id="IPR050180">
    <property type="entry name" value="RNR_Ribonuclease"/>
</dbReference>
<feature type="compositionally biased region" description="Basic and acidic residues" evidence="2">
    <location>
        <begin position="295"/>
        <end position="305"/>
    </location>
</feature>
<feature type="compositionally biased region" description="Basic and acidic residues" evidence="2">
    <location>
        <begin position="109"/>
        <end position="129"/>
    </location>
</feature>
<feature type="compositionally biased region" description="Polar residues" evidence="2">
    <location>
        <begin position="69"/>
        <end position="91"/>
    </location>
</feature>